<dbReference type="Pfam" id="PF20705">
    <property type="entry name" value="DUF6821"/>
    <property type="match status" value="1"/>
</dbReference>
<dbReference type="AlphaFoldDB" id="A0A5B6YXV0"/>
<feature type="transmembrane region" description="Helical" evidence="2">
    <location>
        <begin position="224"/>
        <end position="248"/>
    </location>
</feature>
<evidence type="ECO:0000259" key="3">
    <source>
        <dbReference type="Pfam" id="PF20705"/>
    </source>
</evidence>
<feature type="compositionally biased region" description="Polar residues" evidence="1">
    <location>
        <begin position="1"/>
        <end position="12"/>
    </location>
</feature>
<feature type="domain" description="DUF6821" evidence="3">
    <location>
        <begin position="137"/>
        <end position="309"/>
    </location>
</feature>
<evidence type="ECO:0000313" key="4">
    <source>
        <dbReference type="EMBL" id="MPA36489.1"/>
    </source>
</evidence>
<keyword evidence="2" id="KW-1133">Transmembrane helix</keyword>
<keyword evidence="2" id="KW-0812">Transmembrane</keyword>
<protein>
    <recommendedName>
        <fullName evidence="3">DUF6821 domain-containing protein</fullName>
    </recommendedName>
</protein>
<dbReference type="InterPro" id="IPR045883">
    <property type="entry name" value="At4g13530-like"/>
</dbReference>
<accession>A0A5B6YXV0</accession>
<keyword evidence="2" id="KW-0472">Membrane</keyword>
<reference evidence="4" key="1">
    <citation type="submission" date="2019-08" db="EMBL/GenBank/DDBJ databases">
        <title>Reference gene set and small RNA set construction with multiple tissues from Davidia involucrata Baill.</title>
        <authorList>
            <person name="Yang H."/>
            <person name="Zhou C."/>
            <person name="Li G."/>
            <person name="Wang J."/>
            <person name="Gao P."/>
            <person name="Wang M."/>
            <person name="Wang R."/>
            <person name="Zhao Y."/>
        </authorList>
    </citation>
    <scope>NUCLEOTIDE SEQUENCE</scope>
    <source>
        <tissue evidence="4">Mixed with DoveR01_LX</tissue>
    </source>
</reference>
<proteinExistence type="predicted"/>
<evidence type="ECO:0000256" key="2">
    <source>
        <dbReference type="SAM" id="Phobius"/>
    </source>
</evidence>
<dbReference type="PANTHER" id="PTHR33646">
    <property type="entry name" value="GB|AAF00631.1"/>
    <property type="match status" value="1"/>
</dbReference>
<feature type="region of interest" description="Disordered" evidence="1">
    <location>
        <begin position="1"/>
        <end position="22"/>
    </location>
</feature>
<gene>
    <name evidence="4" type="ORF">Din_005930</name>
</gene>
<organism evidence="4">
    <name type="scientific">Davidia involucrata</name>
    <name type="common">Dove tree</name>
    <dbReference type="NCBI Taxonomy" id="16924"/>
    <lineage>
        <taxon>Eukaryota</taxon>
        <taxon>Viridiplantae</taxon>
        <taxon>Streptophyta</taxon>
        <taxon>Embryophyta</taxon>
        <taxon>Tracheophyta</taxon>
        <taxon>Spermatophyta</taxon>
        <taxon>Magnoliopsida</taxon>
        <taxon>eudicotyledons</taxon>
        <taxon>Gunneridae</taxon>
        <taxon>Pentapetalae</taxon>
        <taxon>asterids</taxon>
        <taxon>Cornales</taxon>
        <taxon>Nyssaceae</taxon>
        <taxon>Davidia</taxon>
    </lineage>
</organism>
<sequence length="309" mass="34944">MSTPSHSPSFLSQKKREERRSCRVDEMDLEEWELLPDDGFLEIHDDGGKQIFSRKYSTHQKTLFKTNYFISPSPNTQNLGPRPPYENSIVRKQIVPLEPTIGKVVKEIKKVPIEINMAQASEKIKAPNIGGAASDAEQEMVSQVFFKKMKENEFVDMKMDSPKSGSRGGIMPPFQFEDKKGEGDVEAMEKVEKEMVNKKGNLDSDVKEEVNCWEENLQTGGLNIWKWSLTGVGAIGAAAATICIIIFGSNQRNKQHQRNQKLRFQIYTDDKRIKKVVHHATKLNEAISAVRGVPLTRAHITFGGYYDAL</sequence>
<name>A0A5B6YXV0_DAVIN</name>
<dbReference type="PANTHER" id="PTHR33646:SF2">
    <property type="entry name" value="F20H23.8 PROTEIN"/>
    <property type="match status" value="1"/>
</dbReference>
<dbReference type="EMBL" id="GHES01005930">
    <property type="protein sequence ID" value="MPA36489.1"/>
    <property type="molecule type" value="Transcribed_RNA"/>
</dbReference>
<evidence type="ECO:0000256" key="1">
    <source>
        <dbReference type="SAM" id="MobiDB-lite"/>
    </source>
</evidence>
<dbReference type="InterPro" id="IPR049224">
    <property type="entry name" value="DUF6821"/>
</dbReference>